<gene>
    <name evidence="4" type="ORF">IE81DRAFT_325565</name>
</gene>
<dbReference type="PANTHER" id="PTHR10366">
    <property type="entry name" value="NAD DEPENDENT EPIMERASE/DEHYDRATASE"/>
    <property type="match status" value="1"/>
</dbReference>
<feature type="domain" description="NAD-dependent epimerase/dehydratase" evidence="3">
    <location>
        <begin position="11"/>
        <end position="275"/>
    </location>
</feature>
<evidence type="ECO:0000313" key="5">
    <source>
        <dbReference type="Proteomes" id="UP000245783"/>
    </source>
</evidence>
<dbReference type="AlphaFoldDB" id="A0A316VTA3"/>
<dbReference type="InterPro" id="IPR036291">
    <property type="entry name" value="NAD(P)-bd_dom_sf"/>
</dbReference>
<keyword evidence="1" id="KW-0560">Oxidoreductase</keyword>
<keyword evidence="5" id="KW-1185">Reference proteome</keyword>
<dbReference type="InParanoid" id="A0A316VTA3"/>
<reference evidence="4 5" key="1">
    <citation type="journal article" date="2018" name="Mol. Biol. Evol.">
        <title>Broad Genomic Sampling Reveals a Smut Pathogenic Ancestry of the Fungal Clade Ustilaginomycotina.</title>
        <authorList>
            <person name="Kijpornyongpan T."/>
            <person name="Mondo S.J."/>
            <person name="Barry K."/>
            <person name="Sandor L."/>
            <person name="Lee J."/>
            <person name="Lipzen A."/>
            <person name="Pangilinan J."/>
            <person name="LaButti K."/>
            <person name="Hainaut M."/>
            <person name="Henrissat B."/>
            <person name="Grigoriev I.V."/>
            <person name="Spatafora J.W."/>
            <person name="Aime M.C."/>
        </authorList>
    </citation>
    <scope>NUCLEOTIDE SEQUENCE [LARGE SCALE GENOMIC DNA]</scope>
    <source>
        <strain evidence="4 5">MCA 4658</strain>
    </source>
</reference>
<protein>
    <submittedName>
        <fullName evidence="4">NAD(P)-binding protein</fullName>
    </submittedName>
</protein>
<dbReference type="Gene3D" id="3.40.50.720">
    <property type="entry name" value="NAD(P)-binding Rossmann-like Domain"/>
    <property type="match status" value="1"/>
</dbReference>
<dbReference type="InterPro" id="IPR001509">
    <property type="entry name" value="Epimerase_deHydtase"/>
</dbReference>
<accession>A0A316VTA3</accession>
<dbReference type="Proteomes" id="UP000245783">
    <property type="component" value="Unassembled WGS sequence"/>
</dbReference>
<dbReference type="EMBL" id="KZ819417">
    <property type="protein sequence ID" value="PWN40454.1"/>
    <property type="molecule type" value="Genomic_DNA"/>
</dbReference>
<dbReference type="RefSeq" id="XP_025367614.1">
    <property type="nucleotide sequence ID" value="XM_025514557.1"/>
</dbReference>
<evidence type="ECO:0000256" key="1">
    <source>
        <dbReference type="ARBA" id="ARBA00023002"/>
    </source>
</evidence>
<comment type="similarity">
    <text evidence="2">Belongs to the NAD(P)-dependent epimerase/dehydratase family. Dihydroflavonol-4-reductase subfamily.</text>
</comment>
<dbReference type="GeneID" id="37036427"/>
<dbReference type="SUPFAM" id="SSF51735">
    <property type="entry name" value="NAD(P)-binding Rossmann-fold domains"/>
    <property type="match status" value="1"/>
</dbReference>
<dbReference type="GO" id="GO:0016616">
    <property type="term" value="F:oxidoreductase activity, acting on the CH-OH group of donors, NAD or NADP as acceptor"/>
    <property type="evidence" value="ECO:0007669"/>
    <property type="project" value="TreeGrafter"/>
</dbReference>
<name>A0A316VTA3_9BASI</name>
<dbReference type="InterPro" id="IPR050425">
    <property type="entry name" value="NAD(P)_dehydrat-like"/>
</dbReference>
<dbReference type="PANTHER" id="PTHR10366:SF579">
    <property type="entry name" value="3-BETA HYDROXYSTEROID DEHYDROGENASE_ISOMERASE FAMILY PROTEIN (AFU_ORTHOLOGUE AFUA_3G02250)"/>
    <property type="match status" value="1"/>
</dbReference>
<proteinExistence type="inferred from homology"/>
<dbReference type="STRING" id="1522189.A0A316VTA3"/>
<evidence type="ECO:0000256" key="2">
    <source>
        <dbReference type="ARBA" id="ARBA00023445"/>
    </source>
</evidence>
<evidence type="ECO:0000259" key="3">
    <source>
        <dbReference type="Pfam" id="PF01370"/>
    </source>
</evidence>
<evidence type="ECO:0000313" key="4">
    <source>
        <dbReference type="EMBL" id="PWN40454.1"/>
    </source>
</evidence>
<dbReference type="OrthoDB" id="2735536at2759"/>
<organism evidence="4 5">
    <name type="scientific">Ceraceosorus guamensis</name>
    <dbReference type="NCBI Taxonomy" id="1522189"/>
    <lineage>
        <taxon>Eukaryota</taxon>
        <taxon>Fungi</taxon>
        <taxon>Dikarya</taxon>
        <taxon>Basidiomycota</taxon>
        <taxon>Ustilaginomycotina</taxon>
        <taxon>Exobasidiomycetes</taxon>
        <taxon>Ceraceosorales</taxon>
        <taxon>Ceraceosoraceae</taxon>
        <taxon>Ceraceosorus</taxon>
    </lineage>
</organism>
<sequence length="349" mass="37062">MTTDQYTPTYILVTGANGLLGAAIIQSLLDKKLRVRGTVRSQQRVDELKAAFAEYDETRLDYVIVPEITAQGAYNEAVQGGIDGIIHTTSPLPTHFKESIAATGNAKSGLDSAIEAAKGIVSSAVETGTVKHLVLTSSVGALTTSWIDERNTTLGASDYGKATYEQIAVSDDPSISYKASKALAEKAAWATLKAAGDPFRLTTILPGAVIGPARIGPPTTSTNAIAYSLATQKSTANPITKVPAYWLPWVTLPEIVDAHVTALVTPSSSGKRYVLAGRNVTNSEFRDILLKSVPGAKSENTVEETFDESTVKWDQQLALDELLRKPKYDDITPITASVLKAIATAPTAA</sequence>
<dbReference type="Pfam" id="PF01370">
    <property type="entry name" value="Epimerase"/>
    <property type="match status" value="1"/>
</dbReference>